<dbReference type="InterPro" id="IPR051450">
    <property type="entry name" value="Gfo/Idh/MocA_Oxidoreductases"/>
</dbReference>
<feature type="non-terminal residue" evidence="2">
    <location>
        <position position="1"/>
    </location>
</feature>
<protein>
    <recommendedName>
        <fullName evidence="1">Gfo/Idh/MocA-like oxidoreductase C-terminal domain-containing protein</fullName>
    </recommendedName>
</protein>
<sequence>KNKKLITMIGCNMRFHSGIKIMRQLIDKKEIGGIISVYAENGSFMPDWHPWENYRISYASSMRLGGGVVLTQIHEIDYLYWFFGKAFEVYGLTGKLSDLEIDVEDYAACLLKFKNKIIAEIHLDYFQKPSVRNCKIIGGKGQIRWNWENNHVQIFKNKDKKWVTKNFEKKFDTNKMYVDELEYFFNCVKRKKTPMNSIIDGLEPQKIALAIKESSKCGKKIRIK</sequence>
<dbReference type="AlphaFoldDB" id="A0A382LG75"/>
<dbReference type="Gene3D" id="3.30.360.10">
    <property type="entry name" value="Dihydrodipicolinate Reductase, domain 2"/>
    <property type="match status" value="1"/>
</dbReference>
<dbReference type="Pfam" id="PF02894">
    <property type="entry name" value="GFO_IDH_MocA_C"/>
    <property type="match status" value="1"/>
</dbReference>
<evidence type="ECO:0000313" key="2">
    <source>
        <dbReference type="EMBL" id="SVC35183.1"/>
    </source>
</evidence>
<dbReference type="SUPFAM" id="SSF55347">
    <property type="entry name" value="Glyceraldehyde-3-phosphate dehydrogenase-like, C-terminal domain"/>
    <property type="match status" value="1"/>
</dbReference>
<proteinExistence type="predicted"/>
<dbReference type="PANTHER" id="PTHR43377">
    <property type="entry name" value="BILIVERDIN REDUCTASE A"/>
    <property type="match status" value="1"/>
</dbReference>
<gene>
    <name evidence="2" type="ORF">METZ01_LOCUS288037</name>
</gene>
<evidence type="ECO:0000259" key="1">
    <source>
        <dbReference type="Pfam" id="PF02894"/>
    </source>
</evidence>
<organism evidence="2">
    <name type="scientific">marine metagenome</name>
    <dbReference type="NCBI Taxonomy" id="408172"/>
    <lineage>
        <taxon>unclassified sequences</taxon>
        <taxon>metagenomes</taxon>
        <taxon>ecological metagenomes</taxon>
    </lineage>
</organism>
<dbReference type="InterPro" id="IPR004104">
    <property type="entry name" value="Gfo/Idh/MocA-like_OxRdtase_C"/>
</dbReference>
<accession>A0A382LG75</accession>
<name>A0A382LG75_9ZZZZ</name>
<dbReference type="PANTHER" id="PTHR43377:SF1">
    <property type="entry name" value="BILIVERDIN REDUCTASE A"/>
    <property type="match status" value="1"/>
</dbReference>
<dbReference type="EMBL" id="UINC01086583">
    <property type="protein sequence ID" value="SVC35183.1"/>
    <property type="molecule type" value="Genomic_DNA"/>
</dbReference>
<feature type="domain" description="Gfo/Idh/MocA-like oxidoreductase C-terminal" evidence="1">
    <location>
        <begin position="23"/>
        <end position="221"/>
    </location>
</feature>
<reference evidence="2" key="1">
    <citation type="submission" date="2018-05" db="EMBL/GenBank/DDBJ databases">
        <authorList>
            <person name="Lanie J.A."/>
            <person name="Ng W.-L."/>
            <person name="Kazmierczak K.M."/>
            <person name="Andrzejewski T.M."/>
            <person name="Davidsen T.M."/>
            <person name="Wayne K.J."/>
            <person name="Tettelin H."/>
            <person name="Glass J.I."/>
            <person name="Rusch D."/>
            <person name="Podicherti R."/>
            <person name="Tsui H.-C.T."/>
            <person name="Winkler M.E."/>
        </authorList>
    </citation>
    <scope>NUCLEOTIDE SEQUENCE</scope>
</reference>